<dbReference type="PROSITE" id="PS52015">
    <property type="entry name" value="TONB_CTD"/>
    <property type="match status" value="1"/>
</dbReference>
<evidence type="ECO:0000313" key="3">
    <source>
        <dbReference type="Proteomes" id="UP000546200"/>
    </source>
</evidence>
<dbReference type="Gene3D" id="3.30.1150.10">
    <property type="match status" value="1"/>
</dbReference>
<dbReference type="RefSeq" id="WP_184054935.1">
    <property type="nucleotide sequence ID" value="NZ_JACIJK010000002.1"/>
</dbReference>
<dbReference type="EMBL" id="JACIJK010000002">
    <property type="protein sequence ID" value="MBB5714008.1"/>
    <property type="molecule type" value="Genomic_DNA"/>
</dbReference>
<name>A0A7W9EV08_9SPHN</name>
<keyword evidence="3" id="KW-1185">Reference proteome</keyword>
<protein>
    <submittedName>
        <fullName evidence="2">TonB family protein</fullName>
    </submittedName>
</protein>
<dbReference type="SUPFAM" id="SSF74653">
    <property type="entry name" value="TolA/TonB C-terminal domain"/>
    <property type="match status" value="2"/>
</dbReference>
<evidence type="ECO:0000259" key="1">
    <source>
        <dbReference type="PROSITE" id="PS52015"/>
    </source>
</evidence>
<proteinExistence type="predicted"/>
<reference evidence="2 3" key="1">
    <citation type="submission" date="2020-08" db="EMBL/GenBank/DDBJ databases">
        <title>Genomic Encyclopedia of Type Strains, Phase IV (KMG-IV): sequencing the most valuable type-strain genomes for metagenomic binning, comparative biology and taxonomic classification.</title>
        <authorList>
            <person name="Goeker M."/>
        </authorList>
    </citation>
    <scope>NUCLEOTIDE SEQUENCE [LARGE SCALE GENOMIC DNA]</scope>
    <source>
        <strain evidence="2 3">DSM 100044</strain>
    </source>
</reference>
<dbReference type="Proteomes" id="UP000546200">
    <property type="component" value="Unassembled WGS sequence"/>
</dbReference>
<dbReference type="GO" id="GO:0055085">
    <property type="term" value="P:transmembrane transport"/>
    <property type="evidence" value="ECO:0007669"/>
    <property type="project" value="InterPro"/>
</dbReference>
<dbReference type="Gene3D" id="3.30.2420.10">
    <property type="entry name" value="TonB"/>
    <property type="match status" value="1"/>
</dbReference>
<evidence type="ECO:0000313" key="2">
    <source>
        <dbReference type="EMBL" id="MBB5714008.1"/>
    </source>
</evidence>
<comment type="caution">
    <text evidence="2">The sequence shown here is derived from an EMBL/GenBank/DDBJ whole genome shotgun (WGS) entry which is preliminary data.</text>
</comment>
<organism evidence="2 3">
    <name type="scientific">Sphingomonas aerophila</name>
    <dbReference type="NCBI Taxonomy" id="1344948"/>
    <lineage>
        <taxon>Bacteria</taxon>
        <taxon>Pseudomonadati</taxon>
        <taxon>Pseudomonadota</taxon>
        <taxon>Alphaproteobacteria</taxon>
        <taxon>Sphingomonadales</taxon>
        <taxon>Sphingomonadaceae</taxon>
        <taxon>Sphingomonas</taxon>
    </lineage>
</organism>
<dbReference type="AlphaFoldDB" id="A0A7W9EV08"/>
<feature type="domain" description="TonB C-terminal" evidence="1">
    <location>
        <begin position="278"/>
        <end position="370"/>
    </location>
</feature>
<dbReference type="InterPro" id="IPR037682">
    <property type="entry name" value="TonB_C"/>
</dbReference>
<sequence length="379" mass="39590">MAGERATTAGAGLFLSAAAGSIVVLAPPAIGMAPPSVLAPTAPSLNLVSWAVENVSCDDGAKPLFARAPDVAPSLDYGSASSALTASFRIAADGRPLSVKREGNGYISNASDVLPALVAARFAAGQAHAACSIRFASIQQPVASASPDLATEYSMFPNGQPPRELWERTRPLGSDCFEPAPEPRLRAFPAFKELPGEPGRRNWSMIGFDLDASGKPVRPAVVAGSGNAALDAASVRAVAASRFEAGARHGCRYPYYRNAVVLPAPPPPSQESLRPAGSTCPDLPFVQPPTLTFPEEYRTRSIEGWAVLAFDVAPWGEIGNIRVLAAEPAAAFGEWAKQVIGNARKPAGRTGYVDCTDRVLFKMGPTARITTTTASAPHS</sequence>
<gene>
    <name evidence="2" type="ORF">FHS94_000831</name>
</gene>
<accession>A0A7W9EV08</accession>